<comment type="caution">
    <text evidence="2">The sequence shown here is derived from an EMBL/GenBank/DDBJ whole genome shotgun (WGS) entry which is preliminary data.</text>
</comment>
<proteinExistence type="predicted"/>
<name>A0A6I4TD02_9SPHN</name>
<dbReference type="EMBL" id="WTZA01000001">
    <property type="protein sequence ID" value="MXO74085.1"/>
    <property type="molecule type" value="Genomic_DNA"/>
</dbReference>
<keyword evidence="1" id="KW-0472">Membrane</keyword>
<dbReference type="Proteomes" id="UP000439522">
    <property type="component" value="Unassembled WGS sequence"/>
</dbReference>
<evidence type="ECO:0000313" key="2">
    <source>
        <dbReference type="EMBL" id="MXO74085.1"/>
    </source>
</evidence>
<feature type="transmembrane region" description="Helical" evidence="1">
    <location>
        <begin position="24"/>
        <end position="45"/>
    </location>
</feature>
<dbReference type="OrthoDB" id="7502743at2"/>
<protein>
    <submittedName>
        <fullName evidence="2">Uncharacterized protein</fullName>
    </submittedName>
</protein>
<evidence type="ECO:0000313" key="3">
    <source>
        <dbReference type="Proteomes" id="UP000439522"/>
    </source>
</evidence>
<sequence length="167" mass="18093">MPLAEPQIPQHASRRKRVVAGRGVRWAILAVAMGAVLVASQGFFLPAIVEQRNGLTFAAGDLAHALETQTAAQSAGHPTRVISTFADDRETPCRAFIRSDLSGIACRRAGGWHLAVQRDGADIAANDPRKFAAVERAIADAIRARPAARFLDADEEREMLERGWEAQ</sequence>
<organism evidence="2 3">
    <name type="scientific">Tsuneonella aeria</name>
    <dbReference type="NCBI Taxonomy" id="1837929"/>
    <lineage>
        <taxon>Bacteria</taxon>
        <taxon>Pseudomonadati</taxon>
        <taxon>Pseudomonadota</taxon>
        <taxon>Alphaproteobacteria</taxon>
        <taxon>Sphingomonadales</taxon>
        <taxon>Erythrobacteraceae</taxon>
        <taxon>Tsuneonella</taxon>
    </lineage>
</organism>
<keyword evidence="1" id="KW-1133">Transmembrane helix</keyword>
<reference evidence="2 3" key="1">
    <citation type="submission" date="2019-12" db="EMBL/GenBank/DDBJ databases">
        <title>Genomic-based taxomic classification of the family Erythrobacteraceae.</title>
        <authorList>
            <person name="Xu L."/>
        </authorList>
    </citation>
    <scope>NUCLEOTIDE SEQUENCE [LARGE SCALE GENOMIC DNA]</scope>
    <source>
        <strain evidence="2 3">100921-2</strain>
    </source>
</reference>
<evidence type="ECO:0000256" key="1">
    <source>
        <dbReference type="SAM" id="Phobius"/>
    </source>
</evidence>
<accession>A0A6I4TD02</accession>
<gene>
    <name evidence="2" type="ORF">GRI40_02470</name>
</gene>
<keyword evidence="3" id="KW-1185">Reference proteome</keyword>
<dbReference type="AlphaFoldDB" id="A0A6I4TD02"/>
<keyword evidence="1" id="KW-0812">Transmembrane</keyword>
<dbReference type="RefSeq" id="WP_160609872.1">
    <property type="nucleotide sequence ID" value="NZ_WTZA01000001.1"/>
</dbReference>